<name>A0A8J6IP06_9FIRM</name>
<protein>
    <recommendedName>
        <fullName evidence="1">YqbQ/XkdQ domain-containing protein</fullName>
    </recommendedName>
</protein>
<keyword evidence="3" id="KW-1185">Reference proteome</keyword>
<reference evidence="2" key="1">
    <citation type="submission" date="2020-08" db="EMBL/GenBank/DDBJ databases">
        <authorList>
            <person name="Liu C."/>
            <person name="Sun Q."/>
        </authorList>
    </citation>
    <scope>NUCLEOTIDE SEQUENCE</scope>
    <source>
        <strain evidence="2">NSJ-65</strain>
    </source>
</reference>
<organism evidence="2 3">
    <name type="scientific">Neobittarella massiliensis</name>
    <name type="common">ex Bilen et al. 2018</name>
    <dbReference type="NCBI Taxonomy" id="2041842"/>
    <lineage>
        <taxon>Bacteria</taxon>
        <taxon>Bacillati</taxon>
        <taxon>Bacillota</taxon>
        <taxon>Clostridia</taxon>
        <taxon>Eubacteriales</taxon>
        <taxon>Oscillospiraceae</taxon>
        <taxon>Neobittarella (ex Bilen et al. 2018)</taxon>
    </lineage>
</organism>
<gene>
    <name evidence="2" type="ORF">H8K20_08180</name>
</gene>
<evidence type="ECO:0000313" key="3">
    <source>
        <dbReference type="Proteomes" id="UP000597668"/>
    </source>
</evidence>
<dbReference type="EMBL" id="JACOGI010000001">
    <property type="protein sequence ID" value="MBC3516372.1"/>
    <property type="molecule type" value="Genomic_DNA"/>
</dbReference>
<dbReference type="RefSeq" id="WP_186488048.1">
    <property type="nucleotide sequence ID" value="NZ_JACOGI010000001.1"/>
</dbReference>
<evidence type="ECO:0000259" key="1">
    <source>
        <dbReference type="Pfam" id="PF24032"/>
    </source>
</evidence>
<dbReference type="AlphaFoldDB" id="A0A8J6IP06"/>
<dbReference type="Proteomes" id="UP000597668">
    <property type="component" value="Unassembled WGS sequence"/>
</dbReference>
<dbReference type="SUPFAM" id="SSF69279">
    <property type="entry name" value="Phage tail proteins"/>
    <property type="match status" value="1"/>
</dbReference>
<dbReference type="InterPro" id="IPR056937">
    <property type="entry name" value="YqbQ/XkdQ"/>
</dbReference>
<proteinExistence type="predicted"/>
<comment type="caution">
    <text evidence="2">The sequence shown here is derived from an EMBL/GenBank/DDBJ whole genome shotgun (WGS) entry which is preliminary data.</text>
</comment>
<accession>A0A8J6IP06</accession>
<evidence type="ECO:0000313" key="2">
    <source>
        <dbReference type="EMBL" id="MBC3516372.1"/>
    </source>
</evidence>
<sequence>MIQIMYQNVKTGAAHDITDLVSAATWRTQRSGAPASLEMTLLRDAAVQIDHGGVVTVKSGGTGLFYGYVFKYSQSEKGEIQVTAYDQTRYLKNKETYVFTGVRADQIAARLAADFGISTGQLQNTGYVISSLVMDNKTLFDIVLTALDHTLVGTGELYYLWDDFGKLRISNVRDTILPLAIGDGSLATGYTYTSDIDGDTANRVKLVRDNKESGRRDVYVFQDSDNMQFWGVLQYFEKVDQELNSAQISERGDNMLALKNRPTRSFDVNAIADLSVRAGRMVYCQFSEAGIGGWYIVDECSQDLLKETMSLKMVMK</sequence>
<dbReference type="Pfam" id="PF24032">
    <property type="entry name" value="YQBQ"/>
    <property type="match status" value="1"/>
</dbReference>
<feature type="domain" description="YqbQ/XkdQ" evidence="1">
    <location>
        <begin position="25"/>
        <end position="313"/>
    </location>
</feature>